<feature type="region of interest" description="Disordered" evidence="1">
    <location>
        <begin position="1"/>
        <end position="137"/>
    </location>
</feature>
<protein>
    <submittedName>
        <fullName evidence="2">Uncharacterized protein</fullName>
    </submittedName>
</protein>
<proteinExistence type="predicted"/>
<sequence>MGACSSKSTSNIADPVMQPEQISAPADTAAVVATPDVAPAETPAADAAAAPSTVTPEAEEPAAEEPKEEAAAEDSAAEEAPAEAADEVPPPTEPVKSSSILGQVVDYLSGRKSEPAVEETEAVETAEADAPAAEAEQPVARALTGAVDAVAQRDDAEQEEARVEWRAYALAAGEAGLAREMSVTPEELAEVEARLAYSHAAAAAEAAEAAEVAAPEPAAEAAPEAAPGAAPEAAPEAAVEAAPAVAPEEEEGPPTLIQKLSKAFSSLLPAAPKCMPSRPALDEEPADSDTPAPAEPAAAQWGTKRISQQHWK</sequence>
<feature type="compositionally biased region" description="Low complexity" evidence="1">
    <location>
        <begin position="24"/>
        <end position="56"/>
    </location>
</feature>
<evidence type="ECO:0000313" key="3">
    <source>
        <dbReference type="Proteomes" id="UP000013827"/>
    </source>
</evidence>
<dbReference type="RefSeq" id="XP_005773792.1">
    <property type="nucleotide sequence ID" value="XM_005773735.1"/>
</dbReference>
<dbReference type="Proteomes" id="UP000013827">
    <property type="component" value="Unassembled WGS sequence"/>
</dbReference>
<dbReference type="RefSeq" id="XP_005778324.1">
    <property type="nucleotide sequence ID" value="XM_005778267.1"/>
</dbReference>
<dbReference type="AlphaFoldDB" id="A0A0D3JQW0"/>
<reference evidence="2" key="2">
    <citation type="submission" date="2024-10" db="UniProtKB">
        <authorList>
            <consortium name="EnsemblProtists"/>
        </authorList>
    </citation>
    <scope>IDENTIFICATION</scope>
</reference>
<evidence type="ECO:0000313" key="2">
    <source>
        <dbReference type="EnsemblProtists" id="EOD25895"/>
    </source>
</evidence>
<dbReference type="KEGG" id="ehx:EMIHUDRAFT_117206"/>
<feature type="compositionally biased region" description="Polar residues" evidence="1">
    <location>
        <begin position="1"/>
        <end position="12"/>
    </location>
</feature>
<dbReference type="GeneID" id="17271442"/>
<dbReference type="EnsemblProtists" id="EOD25895">
    <property type="protein sequence ID" value="EOD25895"/>
    <property type="gene ID" value="EMIHUDRAFT_123525"/>
</dbReference>
<keyword evidence="3" id="KW-1185">Reference proteome</keyword>
<reference evidence="3" key="1">
    <citation type="journal article" date="2013" name="Nature">
        <title>Pan genome of the phytoplankton Emiliania underpins its global distribution.</title>
        <authorList>
            <person name="Read B.A."/>
            <person name="Kegel J."/>
            <person name="Klute M.J."/>
            <person name="Kuo A."/>
            <person name="Lefebvre S.C."/>
            <person name="Maumus F."/>
            <person name="Mayer C."/>
            <person name="Miller J."/>
            <person name="Monier A."/>
            <person name="Salamov A."/>
            <person name="Young J."/>
            <person name="Aguilar M."/>
            <person name="Claverie J.M."/>
            <person name="Frickenhaus S."/>
            <person name="Gonzalez K."/>
            <person name="Herman E.K."/>
            <person name="Lin Y.C."/>
            <person name="Napier J."/>
            <person name="Ogata H."/>
            <person name="Sarno A.F."/>
            <person name="Shmutz J."/>
            <person name="Schroeder D."/>
            <person name="de Vargas C."/>
            <person name="Verret F."/>
            <person name="von Dassow P."/>
            <person name="Valentin K."/>
            <person name="Van de Peer Y."/>
            <person name="Wheeler G."/>
            <person name="Dacks J.B."/>
            <person name="Delwiche C.F."/>
            <person name="Dyhrman S.T."/>
            <person name="Glockner G."/>
            <person name="John U."/>
            <person name="Richards T."/>
            <person name="Worden A.Z."/>
            <person name="Zhang X."/>
            <person name="Grigoriev I.V."/>
            <person name="Allen A.E."/>
            <person name="Bidle K."/>
            <person name="Borodovsky M."/>
            <person name="Bowler C."/>
            <person name="Brownlee C."/>
            <person name="Cock J.M."/>
            <person name="Elias M."/>
            <person name="Gladyshev V.N."/>
            <person name="Groth M."/>
            <person name="Guda C."/>
            <person name="Hadaegh A."/>
            <person name="Iglesias-Rodriguez M.D."/>
            <person name="Jenkins J."/>
            <person name="Jones B.M."/>
            <person name="Lawson T."/>
            <person name="Leese F."/>
            <person name="Lindquist E."/>
            <person name="Lobanov A."/>
            <person name="Lomsadze A."/>
            <person name="Malik S.B."/>
            <person name="Marsh M.E."/>
            <person name="Mackinder L."/>
            <person name="Mock T."/>
            <person name="Mueller-Roeber B."/>
            <person name="Pagarete A."/>
            <person name="Parker M."/>
            <person name="Probert I."/>
            <person name="Quesneville H."/>
            <person name="Raines C."/>
            <person name="Rensing S.A."/>
            <person name="Riano-Pachon D.M."/>
            <person name="Richier S."/>
            <person name="Rokitta S."/>
            <person name="Shiraiwa Y."/>
            <person name="Soanes D.M."/>
            <person name="van der Giezen M."/>
            <person name="Wahlund T.M."/>
            <person name="Williams B."/>
            <person name="Wilson W."/>
            <person name="Wolfe G."/>
            <person name="Wurch L.L."/>
        </authorList>
    </citation>
    <scope>NUCLEOTIDE SEQUENCE</scope>
</reference>
<evidence type="ECO:0000256" key="1">
    <source>
        <dbReference type="SAM" id="MobiDB-lite"/>
    </source>
</evidence>
<dbReference type="GeneID" id="17266934"/>
<feature type="region of interest" description="Disordered" evidence="1">
    <location>
        <begin position="207"/>
        <end position="312"/>
    </location>
</feature>
<accession>A0A0D3JQW0</accession>
<name>A0A0D3JQW0_EMIH1</name>
<feature type="compositionally biased region" description="Acidic residues" evidence="1">
    <location>
        <begin position="71"/>
        <end position="86"/>
    </location>
</feature>
<feature type="compositionally biased region" description="Acidic residues" evidence="1">
    <location>
        <begin position="116"/>
        <end position="127"/>
    </location>
</feature>
<dbReference type="HOGENOM" id="CLU_078935_0_0_1"/>
<feature type="compositionally biased region" description="Low complexity" evidence="1">
    <location>
        <begin position="207"/>
        <end position="246"/>
    </location>
</feature>
<dbReference type="KEGG" id="ehx:EMIHUDRAFT_123525"/>
<organism evidence="2 3">
    <name type="scientific">Emiliania huxleyi (strain CCMP1516)</name>
    <dbReference type="NCBI Taxonomy" id="280463"/>
    <lineage>
        <taxon>Eukaryota</taxon>
        <taxon>Haptista</taxon>
        <taxon>Haptophyta</taxon>
        <taxon>Prymnesiophyceae</taxon>
        <taxon>Isochrysidales</taxon>
        <taxon>Noelaerhabdaceae</taxon>
        <taxon>Emiliania</taxon>
    </lineage>
</organism>
<dbReference type="EnsemblProtists" id="EOD21363">
    <property type="protein sequence ID" value="EOD21363"/>
    <property type="gene ID" value="EMIHUDRAFT_117206"/>
</dbReference>